<sequence>MNSCWRRDHVGDNSVDLCGDVLFDLSVELPCEFSLIGEGISVVSCFWLGSVAVDEFLNDACFFAFLCTDDGDIHAGDLKPGELPPRALTKSSEEAATPAVGPFCAVVRLIQRFR</sequence>
<evidence type="ECO:0000313" key="2">
    <source>
        <dbReference type="Proteomes" id="UP000435112"/>
    </source>
</evidence>
<name>A0A6A3IZ44_9STRA</name>
<comment type="caution">
    <text evidence="1">The sequence shown here is derived from an EMBL/GenBank/DDBJ whole genome shotgun (WGS) entry which is preliminary data.</text>
</comment>
<accession>A0A6A3IZ44</accession>
<proteinExistence type="predicted"/>
<dbReference type="AlphaFoldDB" id="A0A6A3IZ44"/>
<organism evidence="1 2">
    <name type="scientific">Phytophthora rubi</name>
    <dbReference type="NCBI Taxonomy" id="129364"/>
    <lineage>
        <taxon>Eukaryota</taxon>
        <taxon>Sar</taxon>
        <taxon>Stramenopiles</taxon>
        <taxon>Oomycota</taxon>
        <taxon>Peronosporomycetes</taxon>
        <taxon>Peronosporales</taxon>
        <taxon>Peronosporaceae</taxon>
        <taxon>Phytophthora</taxon>
    </lineage>
</organism>
<dbReference type="Proteomes" id="UP000435112">
    <property type="component" value="Unassembled WGS sequence"/>
</dbReference>
<gene>
    <name evidence="1" type="ORF">PR002_g21802</name>
</gene>
<protein>
    <submittedName>
        <fullName evidence="1">Uncharacterized protein</fullName>
    </submittedName>
</protein>
<reference evidence="1 2" key="1">
    <citation type="submission" date="2018-09" db="EMBL/GenBank/DDBJ databases">
        <title>Genomic investigation of the strawberry pathogen Phytophthora fragariae indicates pathogenicity is determined by transcriptional variation in three key races.</title>
        <authorList>
            <person name="Adams T.M."/>
            <person name="Armitage A.D."/>
            <person name="Sobczyk M.K."/>
            <person name="Bates H.J."/>
            <person name="Dunwell J.M."/>
            <person name="Nellist C.F."/>
            <person name="Harrison R.J."/>
        </authorList>
    </citation>
    <scope>NUCLEOTIDE SEQUENCE [LARGE SCALE GENOMIC DNA]</scope>
    <source>
        <strain evidence="1 2">SCRP324</strain>
    </source>
</reference>
<evidence type="ECO:0000313" key="1">
    <source>
        <dbReference type="EMBL" id="KAE8988319.1"/>
    </source>
</evidence>
<dbReference type="EMBL" id="QXFU01002251">
    <property type="protein sequence ID" value="KAE8988319.1"/>
    <property type="molecule type" value="Genomic_DNA"/>
</dbReference>